<accession>A0A5M8QXR0</accession>
<reference evidence="2 3" key="1">
    <citation type="submission" date="2019-05" db="EMBL/GenBank/DDBJ databases">
        <authorList>
            <person name="Qu J.-H."/>
        </authorList>
    </citation>
    <scope>NUCLEOTIDE SEQUENCE [LARGE SCALE GENOMIC DNA]</scope>
    <source>
        <strain evidence="2 3">NS28</strain>
    </source>
</reference>
<dbReference type="RefSeq" id="WP_139012965.1">
    <property type="nucleotide sequence ID" value="NZ_VBSN01000045.1"/>
</dbReference>
<sequence>MKLHYIILTLLTFAAIPASAQLKLDLESGLVLGTNYNKVRIPNSGGTLVNLQEDLTIDPKVFYRIRAGYTIKNRHNVSLLYAPLTVKYKGSFGENVNFNGLNFPAAQPLEVFYKFNSYRLTYRYDFIAKARWRVGAGLTGKIRDADVRFKNESSDTHFDNVGFVPLVNFYASYKPNYRWSLILEGDALAAKQGRAEDIFAGVAYQINPKFGIKLGYRVVEGGADSEEVYNFNWINYASVGALVSF</sequence>
<name>A0A5M8QXR0_9BACT</name>
<proteinExistence type="predicted"/>
<dbReference type="Proteomes" id="UP000323994">
    <property type="component" value="Unassembled WGS sequence"/>
</dbReference>
<evidence type="ECO:0000256" key="1">
    <source>
        <dbReference type="SAM" id="SignalP"/>
    </source>
</evidence>
<keyword evidence="3" id="KW-1185">Reference proteome</keyword>
<gene>
    <name evidence="2" type="ORF">FEM33_15660</name>
</gene>
<feature type="signal peptide" evidence="1">
    <location>
        <begin position="1"/>
        <end position="20"/>
    </location>
</feature>
<dbReference type="OrthoDB" id="941853at2"/>
<comment type="caution">
    <text evidence="2">The sequence shown here is derived from an EMBL/GenBank/DDBJ whole genome shotgun (WGS) entry which is preliminary data.</text>
</comment>
<dbReference type="EMBL" id="VBSN01000045">
    <property type="protein sequence ID" value="KAA6438802.1"/>
    <property type="molecule type" value="Genomic_DNA"/>
</dbReference>
<organism evidence="2 3">
    <name type="scientific">Dyadobacter flavalbus</name>
    <dbReference type="NCBI Taxonomy" id="2579942"/>
    <lineage>
        <taxon>Bacteria</taxon>
        <taxon>Pseudomonadati</taxon>
        <taxon>Bacteroidota</taxon>
        <taxon>Cytophagia</taxon>
        <taxon>Cytophagales</taxon>
        <taxon>Spirosomataceae</taxon>
        <taxon>Dyadobacter</taxon>
    </lineage>
</organism>
<evidence type="ECO:0000313" key="3">
    <source>
        <dbReference type="Proteomes" id="UP000323994"/>
    </source>
</evidence>
<dbReference type="Gene3D" id="2.40.160.20">
    <property type="match status" value="1"/>
</dbReference>
<keyword evidence="1" id="KW-0732">Signal</keyword>
<dbReference type="AlphaFoldDB" id="A0A5M8QXR0"/>
<feature type="chain" id="PRO_5024462740" evidence="1">
    <location>
        <begin position="21"/>
        <end position="245"/>
    </location>
</feature>
<evidence type="ECO:0000313" key="2">
    <source>
        <dbReference type="EMBL" id="KAA6438802.1"/>
    </source>
</evidence>
<protein>
    <submittedName>
        <fullName evidence="2">Outer membrane beta-barrel protein</fullName>
    </submittedName>
</protein>